<organism evidence="1">
    <name type="scientific">bioreactor metagenome</name>
    <dbReference type="NCBI Taxonomy" id="1076179"/>
    <lineage>
        <taxon>unclassified sequences</taxon>
        <taxon>metagenomes</taxon>
        <taxon>ecological metagenomes</taxon>
    </lineage>
</organism>
<reference evidence="1" key="1">
    <citation type="submission" date="2019-08" db="EMBL/GenBank/DDBJ databases">
        <authorList>
            <person name="Kucharzyk K."/>
            <person name="Murdoch R.W."/>
            <person name="Higgins S."/>
            <person name="Loffler F."/>
        </authorList>
    </citation>
    <scope>NUCLEOTIDE SEQUENCE</scope>
</reference>
<name>A0A645IWW5_9ZZZZ</name>
<dbReference type="AlphaFoldDB" id="A0A645IWW5"/>
<dbReference type="EMBL" id="VSSQ01125116">
    <property type="protein sequence ID" value="MPN55637.1"/>
    <property type="molecule type" value="Genomic_DNA"/>
</dbReference>
<sequence>MPEGGGGEIPCDRFKRDEAPFKRIVGGRGQYRYRRKLLFPKHLSGVVAERVIAVEG</sequence>
<evidence type="ECO:0000313" key="1">
    <source>
        <dbReference type="EMBL" id="MPN55637.1"/>
    </source>
</evidence>
<proteinExistence type="predicted"/>
<accession>A0A645IWW5</accession>
<comment type="caution">
    <text evidence="1">The sequence shown here is derived from an EMBL/GenBank/DDBJ whole genome shotgun (WGS) entry which is preliminary data.</text>
</comment>
<protein>
    <submittedName>
        <fullName evidence="1">Uncharacterized protein</fullName>
    </submittedName>
</protein>
<gene>
    <name evidence="1" type="ORF">SDC9_203321</name>
</gene>